<dbReference type="PANTHER" id="PTHR21485:SF6">
    <property type="entry name" value="N-ACYLNEURAMINATE CYTIDYLYLTRANSFERASE-RELATED"/>
    <property type="match status" value="1"/>
</dbReference>
<dbReference type="Proteomes" id="UP000198539">
    <property type="component" value="Unassembled WGS sequence"/>
</dbReference>
<gene>
    <name evidence="1" type="ORF">SAMN04488238_10411</name>
</gene>
<dbReference type="InterPro" id="IPR029044">
    <property type="entry name" value="Nucleotide-diphossugar_trans"/>
</dbReference>
<dbReference type="SUPFAM" id="SSF53448">
    <property type="entry name" value="Nucleotide-diphospho-sugar transferases"/>
    <property type="match status" value="1"/>
</dbReference>
<dbReference type="EMBL" id="FNOM01000004">
    <property type="protein sequence ID" value="SDW86067.1"/>
    <property type="molecule type" value="Genomic_DNA"/>
</dbReference>
<evidence type="ECO:0000313" key="2">
    <source>
        <dbReference type="Proteomes" id="UP000198539"/>
    </source>
</evidence>
<dbReference type="CDD" id="cd02513">
    <property type="entry name" value="CMP-NeuAc_Synthase"/>
    <property type="match status" value="1"/>
</dbReference>
<reference evidence="1 2" key="1">
    <citation type="submission" date="2016-10" db="EMBL/GenBank/DDBJ databases">
        <authorList>
            <person name="de Groot N.N."/>
        </authorList>
    </citation>
    <scope>NUCLEOTIDE SEQUENCE [LARGE SCALE GENOMIC DNA]</scope>
    <source>
        <strain evidence="1 2">CGMCC 1.8894</strain>
    </source>
</reference>
<name>A0A1H2WZU1_9RHOB</name>
<dbReference type="Pfam" id="PF02348">
    <property type="entry name" value="CTP_transf_3"/>
    <property type="match status" value="1"/>
</dbReference>
<dbReference type="InterPro" id="IPR003329">
    <property type="entry name" value="Cytidylyl_trans"/>
</dbReference>
<accession>A0A1H2WZU1</accession>
<dbReference type="Gene3D" id="3.90.550.10">
    <property type="entry name" value="Spore Coat Polysaccharide Biosynthesis Protein SpsA, Chain A"/>
    <property type="match status" value="1"/>
</dbReference>
<dbReference type="InterPro" id="IPR050793">
    <property type="entry name" value="CMP-NeuNAc_synthase"/>
</dbReference>
<protein>
    <submittedName>
        <fullName evidence="1">CMP-N-acetylneuraminic acid synthetase</fullName>
    </submittedName>
</protein>
<evidence type="ECO:0000313" key="1">
    <source>
        <dbReference type="EMBL" id="SDW86067.1"/>
    </source>
</evidence>
<organism evidence="1 2">
    <name type="scientific">Roseicitreum antarcticum</name>
    <dbReference type="NCBI Taxonomy" id="564137"/>
    <lineage>
        <taxon>Bacteria</taxon>
        <taxon>Pseudomonadati</taxon>
        <taxon>Pseudomonadota</taxon>
        <taxon>Alphaproteobacteria</taxon>
        <taxon>Rhodobacterales</taxon>
        <taxon>Paracoccaceae</taxon>
        <taxon>Roseicitreum</taxon>
    </lineage>
</organism>
<dbReference type="GO" id="GO:0008781">
    <property type="term" value="F:N-acylneuraminate cytidylyltransferase activity"/>
    <property type="evidence" value="ECO:0007669"/>
    <property type="project" value="TreeGrafter"/>
</dbReference>
<proteinExistence type="predicted"/>
<keyword evidence="2" id="KW-1185">Reference proteome</keyword>
<dbReference type="PANTHER" id="PTHR21485">
    <property type="entry name" value="HAD SUPERFAMILY MEMBERS CMAS AND KDSC"/>
    <property type="match status" value="1"/>
</dbReference>
<dbReference type="AlphaFoldDB" id="A0A1H2WZU1"/>
<sequence>MNGSSRCVALLPMKANSQRVKGKNFRVLYGKPLFRWILDTLLERDEISEVIINTDARHILAENGLTDGPRIRIRDRKPELCGDTVSMNLILADDLAAIEADTYLMTHTTNPMLSSRTIGDALKLYQTGLAAGTCDSLFTVNQIQTRFYRTDASAVNHDPDNLIQTQDLEPWFEENSNLYVFSRASFAKTHARIGKKPALHVMDKLEAIDIDTPQDWELAEAVAQLRNEGKVLTQ</sequence>
<dbReference type="STRING" id="564137.SAMN04488238_10411"/>